<proteinExistence type="predicted"/>
<dbReference type="EMBL" id="CAJNIZ010046227">
    <property type="protein sequence ID" value="CAE7743361.1"/>
    <property type="molecule type" value="Genomic_DNA"/>
</dbReference>
<sequence>MAMLLRHVAVLVLASVVNSVDGVRTSDGMQASADKAVTCQCRTVEDYRDCPVFEDTSDPRYYHADVDGAQMCCRLTQGGLLGKMSMNYKTQPSSDLCMEEERPMSRDMCCMLKGGVGFRIQKARASNWATRVKEDERTWEDYTSKTQLSFEIEDISAGHHDRQKVPLDRVQQYVKNYLAQTDDPQVCAEVKHEPLWEQCDLRPRGSPECCCHPESFKAGAQCLAVGDVHKPVAFNVALPPHSELPPLSVQRDLVSKHFAPFKKAVARDPIAGVKLIWHLHHIQWERHQCVEWNGPYCQKMQWYHPTCQKDNELLFVKDPAVKIPDTMFQCPSGWVSDKETSKCKCREYEDKENVALWNDMIARQAS</sequence>
<evidence type="ECO:0000313" key="3">
    <source>
        <dbReference type="Proteomes" id="UP000649617"/>
    </source>
</evidence>
<organism evidence="2 3">
    <name type="scientific">Symbiodinium pilosum</name>
    <name type="common">Dinoflagellate</name>
    <dbReference type="NCBI Taxonomy" id="2952"/>
    <lineage>
        <taxon>Eukaryota</taxon>
        <taxon>Sar</taxon>
        <taxon>Alveolata</taxon>
        <taxon>Dinophyceae</taxon>
        <taxon>Suessiales</taxon>
        <taxon>Symbiodiniaceae</taxon>
        <taxon>Symbiodinium</taxon>
    </lineage>
</organism>
<protein>
    <submittedName>
        <fullName evidence="2">Uncharacterized protein</fullName>
    </submittedName>
</protein>
<dbReference type="AlphaFoldDB" id="A0A812XGK8"/>
<evidence type="ECO:0000256" key="1">
    <source>
        <dbReference type="SAM" id="SignalP"/>
    </source>
</evidence>
<accession>A0A812XGK8</accession>
<gene>
    <name evidence="2" type="ORF">SPIL2461_LOCUS21421</name>
</gene>
<dbReference type="Proteomes" id="UP000649617">
    <property type="component" value="Unassembled WGS sequence"/>
</dbReference>
<reference evidence="2" key="1">
    <citation type="submission" date="2021-02" db="EMBL/GenBank/DDBJ databases">
        <authorList>
            <person name="Dougan E. K."/>
            <person name="Rhodes N."/>
            <person name="Thang M."/>
            <person name="Chan C."/>
        </authorList>
    </citation>
    <scope>NUCLEOTIDE SEQUENCE</scope>
</reference>
<keyword evidence="1" id="KW-0732">Signal</keyword>
<comment type="caution">
    <text evidence="2">The sequence shown here is derived from an EMBL/GenBank/DDBJ whole genome shotgun (WGS) entry which is preliminary data.</text>
</comment>
<feature type="signal peptide" evidence="1">
    <location>
        <begin position="1"/>
        <end position="22"/>
    </location>
</feature>
<feature type="chain" id="PRO_5032622505" evidence="1">
    <location>
        <begin position="23"/>
        <end position="366"/>
    </location>
</feature>
<keyword evidence="3" id="KW-1185">Reference proteome</keyword>
<name>A0A812XGK8_SYMPI</name>
<evidence type="ECO:0000313" key="2">
    <source>
        <dbReference type="EMBL" id="CAE7743361.1"/>
    </source>
</evidence>